<name>A0AAD7R270_9TELE</name>
<feature type="compositionally biased region" description="Acidic residues" evidence="1">
    <location>
        <begin position="12"/>
        <end position="23"/>
    </location>
</feature>
<dbReference type="EMBL" id="JAINUG010001473">
    <property type="protein sequence ID" value="KAJ8355268.1"/>
    <property type="molecule type" value="Genomic_DNA"/>
</dbReference>
<accession>A0AAD7R270</accession>
<reference evidence="2" key="1">
    <citation type="journal article" date="2023" name="Science">
        <title>Genome structures resolve the early diversification of teleost fishes.</title>
        <authorList>
            <person name="Parey E."/>
            <person name="Louis A."/>
            <person name="Montfort J."/>
            <person name="Bouchez O."/>
            <person name="Roques C."/>
            <person name="Iampietro C."/>
            <person name="Lluch J."/>
            <person name="Castinel A."/>
            <person name="Donnadieu C."/>
            <person name="Desvignes T."/>
            <person name="Floi Bucao C."/>
            <person name="Jouanno E."/>
            <person name="Wen M."/>
            <person name="Mejri S."/>
            <person name="Dirks R."/>
            <person name="Jansen H."/>
            <person name="Henkel C."/>
            <person name="Chen W.J."/>
            <person name="Zahm M."/>
            <person name="Cabau C."/>
            <person name="Klopp C."/>
            <person name="Thompson A.W."/>
            <person name="Robinson-Rechavi M."/>
            <person name="Braasch I."/>
            <person name="Lecointre G."/>
            <person name="Bobe J."/>
            <person name="Postlethwait J.H."/>
            <person name="Berthelot C."/>
            <person name="Roest Crollius H."/>
            <person name="Guiguen Y."/>
        </authorList>
    </citation>
    <scope>NUCLEOTIDE SEQUENCE</scope>
    <source>
        <strain evidence="2">NC1722</strain>
    </source>
</reference>
<evidence type="ECO:0000313" key="2">
    <source>
        <dbReference type="EMBL" id="KAJ8355268.1"/>
    </source>
</evidence>
<comment type="caution">
    <text evidence="2">The sequence shown here is derived from an EMBL/GenBank/DDBJ whole genome shotgun (WGS) entry which is preliminary data.</text>
</comment>
<dbReference type="Proteomes" id="UP001221898">
    <property type="component" value="Unassembled WGS sequence"/>
</dbReference>
<organism evidence="2 3">
    <name type="scientific">Aldrovandia affinis</name>
    <dbReference type="NCBI Taxonomy" id="143900"/>
    <lineage>
        <taxon>Eukaryota</taxon>
        <taxon>Metazoa</taxon>
        <taxon>Chordata</taxon>
        <taxon>Craniata</taxon>
        <taxon>Vertebrata</taxon>
        <taxon>Euteleostomi</taxon>
        <taxon>Actinopterygii</taxon>
        <taxon>Neopterygii</taxon>
        <taxon>Teleostei</taxon>
        <taxon>Notacanthiformes</taxon>
        <taxon>Halosauridae</taxon>
        <taxon>Aldrovandia</taxon>
    </lineage>
</organism>
<dbReference type="AlphaFoldDB" id="A0AAD7R270"/>
<gene>
    <name evidence="2" type="ORF">AAFF_G00077380</name>
</gene>
<keyword evidence="3" id="KW-1185">Reference proteome</keyword>
<sequence length="219" mass="23679">MAKTRQVVGEQAEADGESDESTGDEVTVASAVQRVLIKQSPYLDAFHEHLPVRLTIDSGATGNMMKASCGHSPVACPNLATGCVRKIRVPNLTNVPQLVQKSHQLCRVRAVCPPISDATVLADPPRPVSTTRSSLSSDLVALDPDDIMPSDVKDKFRALHREFDEVFDPQFKGYNGAVGPFQAKVNMGLSNPLNARAGSHSTPGVSYKNFRHSLTCWRG</sequence>
<evidence type="ECO:0000256" key="1">
    <source>
        <dbReference type="SAM" id="MobiDB-lite"/>
    </source>
</evidence>
<protein>
    <submittedName>
        <fullName evidence="2">Uncharacterized protein</fullName>
    </submittedName>
</protein>
<feature type="region of interest" description="Disordered" evidence="1">
    <location>
        <begin position="1"/>
        <end position="25"/>
    </location>
</feature>
<evidence type="ECO:0000313" key="3">
    <source>
        <dbReference type="Proteomes" id="UP001221898"/>
    </source>
</evidence>
<proteinExistence type="predicted"/>